<evidence type="ECO:0000256" key="1">
    <source>
        <dbReference type="SAM" id="Coils"/>
    </source>
</evidence>
<feature type="compositionally biased region" description="Low complexity" evidence="2">
    <location>
        <begin position="69"/>
        <end position="78"/>
    </location>
</feature>
<dbReference type="OrthoDB" id="1506770at2759"/>
<evidence type="ECO:0000313" key="3">
    <source>
        <dbReference type="EMBL" id="GFP99187.1"/>
    </source>
</evidence>
<organism evidence="3 4">
    <name type="scientific">Phtheirospermum japonicum</name>
    <dbReference type="NCBI Taxonomy" id="374723"/>
    <lineage>
        <taxon>Eukaryota</taxon>
        <taxon>Viridiplantae</taxon>
        <taxon>Streptophyta</taxon>
        <taxon>Embryophyta</taxon>
        <taxon>Tracheophyta</taxon>
        <taxon>Spermatophyta</taxon>
        <taxon>Magnoliopsida</taxon>
        <taxon>eudicotyledons</taxon>
        <taxon>Gunneridae</taxon>
        <taxon>Pentapetalae</taxon>
        <taxon>asterids</taxon>
        <taxon>lamiids</taxon>
        <taxon>Lamiales</taxon>
        <taxon>Orobanchaceae</taxon>
        <taxon>Orobanchaceae incertae sedis</taxon>
        <taxon>Phtheirospermum</taxon>
    </lineage>
</organism>
<comment type="caution">
    <text evidence="3">The sequence shown here is derived from an EMBL/GenBank/DDBJ whole genome shotgun (WGS) entry which is preliminary data.</text>
</comment>
<dbReference type="InterPro" id="IPR007942">
    <property type="entry name" value="PLipase-like"/>
</dbReference>
<dbReference type="Pfam" id="PF05278">
    <property type="entry name" value="PEARLI-4"/>
    <property type="match status" value="1"/>
</dbReference>
<accession>A0A830CEK0</accession>
<feature type="compositionally biased region" description="Polar residues" evidence="2">
    <location>
        <begin position="26"/>
        <end position="40"/>
    </location>
</feature>
<reference evidence="3" key="1">
    <citation type="submission" date="2020-07" db="EMBL/GenBank/DDBJ databases">
        <title>Ethylene signaling mediates host invasion by parasitic plants.</title>
        <authorList>
            <person name="Yoshida S."/>
        </authorList>
    </citation>
    <scope>NUCLEOTIDE SEQUENCE</scope>
    <source>
        <strain evidence="3">Okayama</strain>
    </source>
</reference>
<evidence type="ECO:0000256" key="2">
    <source>
        <dbReference type="SAM" id="MobiDB-lite"/>
    </source>
</evidence>
<sequence>MVKIENANFSIPDSWTDPRSVPPGFSPQTPANCASAESSRNQIQTSIVDRVCRVYRRNSRKRSKARFYAPPHAHAPEAASRRGGWPPKARLTSQLSHEEPKTRNPNHVSSTPMPCLNIGSLHNTEETLFDVSLTEGPYPVRGYKRMGNVGPKDQISPDTDPIILDHVANALQFISASQTCSTFQTHDIGETLFDVSLVQIPDLVGGYGRVGNVGPGDQISPGMEALFDILVTESPGPFRCYEKLGIVVGREDQISPVHVENARQHMSVKQNLALTLEAINKRHGDITRNSLLESDCMKTLVLLGVCKVVQDLQKKQLKDIVDVGALDSCYTAVRDAENMKVNVRWLRDRLDEIKDAVELTHEKNRHKGEMERLNSEIRDLEGQMAREVVMIEELDRKIGAQQSRYMHIPAHTWLVSIITAEQHMEKKKIESLLVLVAL</sequence>
<dbReference type="AlphaFoldDB" id="A0A830CEK0"/>
<dbReference type="PANTHER" id="PTHR35358">
    <property type="entry name" value="OS06G0711100 PROTEIN"/>
    <property type="match status" value="1"/>
</dbReference>
<keyword evidence="4" id="KW-1185">Reference proteome</keyword>
<dbReference type="Proteomes" id="UP000653305">
    <property type="component" value="Unassembled WGS sequence"/>
</dbReference>
<feature type="compositionally biased region" description="Polar residues" evidence="2">
    <location>
        <begin position="103"/>
        <end position="112"/>
    </location>
</feature>
<feature type="coiled-coil region" evidence="1">
    <location>
        <begin position="336"/>
        <end position="397"/>
    </location>
</feature>
<dbReference type="PANTHER" id="PTHR35358:SF7">
    <property type="entry name" value="EXPRESSED PROTEIN"/>
    <property type="match status" value="1"/>
</dbReference>
<evidence type="ECO:0000313" key="4">
    <source>
        <dbReference type="Proteomes" id="UP000653305"/>
    </source>
</evidence>
<gene>
    <name evidence="3" type="ORF">PHJA_002062600</name>
</gene>
<name>A0A830CEK0_9LAMI</name>
<keyword evidence="1" id="KW-0175">Coiled coil</keyword>
<protein>
    <submittedName>
        <fullName evidence="3">Uncharacterized protein</fullName>
    </submittedName>
</protein>
<proteinExistence type="predicted"/>
<feature type="region of interest" description="Disordered" evidence="2">
    <location>
        <begin position="62"/>
        <end position="113"/>
    </location>
</feature>
<dbReference type="EMBL" id="BMAC01000560">
    <property type="protein sequence ID" value="GFP99187.1"/>
    <property type="molecule type" value="Genomic_DNA"/>
</dbReference>
<feature type="region of interest" description="Disordered" evidence="2">
    <location>
        <begin position="1"/>
        <end position="40"/>
    </location>
</feature>